<feature type="transmembrane region" description="Helical" evidence="3">
    <location>
        <begin position="110"/>
        <end position="132"/>
    </location>
</feature>
<dbReference type="GO" id="GO:0000149">
    <property type="term" value="F:SNARE binding"/>
    <property type="evidence" value="ECO:0007669"/>
    <property type="project" value="TreeGrafter"/>
</dbReference>
<organism evidence="5 6">
    <name type="scientific">Eleutherodactylus coqui</name>
    <name type="common">Puerto Rican coqui</name>
    <dbReference type="NCBI Taxonomy" id="57060"/>
    <lineage>
        <taxon>Eukaryota</taxon>
        <taxon>Metazoa</taxon>
        <taxon>Chordata</taxon>
        <taxon>Craniata</taxon>
        <taxon>Vertebrata</taxon>
        <taxon>Euteleostomi</taxon>
        <taxon>Amphibia</taxon>
        <taxon>Batrachia</taxon>
        <taxon>Anura</taxon>
        <taxon>Neobatrachia</taxon>
        <taxon>Hyloidea</taxon>
        <taxon>Eleutherodactylidae</taxon>
        <taxon>Eleutherodactylinae</taxon>
        <taxon>Eleutherodactylus</taxon>
        <taxon>Eleutherodactylus</taxon>
    </lineage>
</organism>
<keyword evidence="3" id="KW-0472">Membrane</keyword>
<dbReference type="PANTHER" id="PTHR19957:SF97">
    <property type="entry name" value="SYNTAXIN-4"/>
    <property type="match status" value="1"/>
</dbReference>
<keyword evidence="6" id="KW-1185">Reference proteome</keyword>
<protein>
    <recommendedName>
        <fullName evidence="4">t-SNARE coiled-coil homology domain-containing protein</fullName>
    </recommendedName>
</protein>
<evidence type="ECO:0000256" key="1">
    <source>
        <dbReference type="ARBA" id="ARBA00009063"/>
    </source>
</evidence>
<dbReference type="GO" id="GO:0005484">
    <property type="term" value="F:SNAP receptor activity"/>
    <property type="evidence" value="ECO:0007669"/>
    <property type="project" value="InterPro"/>
</dbReference>
<dbReference type="GO" id="GO:0005886">
    <property type="term" value="C:plasma membrane"/>
    <property type="evidence" value="ECO:0007669"/>
    <property type="project" value="TreeGrafter"/>
</dbReference>
<dbReference type="FunFam" id="1.20.5.110:FF:000045">
    <property type="entry name" value="Syntaxin 4"/>
    <property type="match status" value="1"/>
</dbReference>
<name>A0A8J6EEY4_ELECQ</name>
<dbReference type="SMART" id="SM00397">
    <property type="entry name" value="t_SNARE"/>
    <property type="match status" value="1"/>
</dbReference>
<dbReference type="GO" id="GO:0012505">
    <property type="term" value="C:endomembrane system"/>
    <property type="evidence" value="ECO:0007669"/>
    <property type="project" value="TreeGrafter"/>
</dbReference>
<keyword evidence="2" id="KW-0175">Coiled coil</keyword>
<keyword evidence="3" id="KW-0812">Transmembrane</keyword>
<dbReference type="InterPro" id="IPR000727">
    <property type="entry name" value="T_SNARE_dom"/>
</dbReference>
<dbReference type="PANTHER" id="PTHR19957">
    <property type="entry name" value="SYNTAXIN"/>
    <property type="match status" value="1"/>
</dbReference>
<comment type="similarity">
    <text evidence="1">Belongs to the syntaxin family.</text>
</comment>
<dbReference type="GO" id="GO:0006887">
    <property type="term" value="P:exocytosis"/>
    <property type="evidence" value="ECO:0007669"/>
    <property type="project" value="TreeGrafter"/>
</dbReference>
<feature type="non-terminal residue" evidence="5">
    <location>
        <position position="133"/>
    </location>
</feature>
<dbReference type="AlphaFoldDB" id="A0A8J6EEY4"/>
<dbReference type="GO" id="GO:0048278">
    <property type="term" value="P:vesicle docking"/>
    <property type="evidence" value="ECO:0007669"/>
    <property type="project" value="TreeGrafter"/>
</dbReference>
<dbReference type="Pfam" id="PF05739">
    <property type="entry name" value="SNARE"/>
    <property type="match status" value="1"/>
</dbReference>
<accession>A0A8J6EEY4</accession>
<reference evidence="5" key="1">
    <citation type="thesis" date="2020" institute="ProQuest LLC" country="789 East Eisenhower Parkway, Ann Arbor, MI, USA">
        <title>Comparative Genomics and Chromosome Evolution.</title>
        <authorList>
            <person name="Mudd A.B."/>
        </authorList>
    </citation>
    <scope>NUCLEOTIDE SEQUENCE</scope>
    <source>
        <strain evidence="5">HN-11 Male</strain>
        <tissue evidence="5">Kidney and liver</tissue>
    </source>
</reference>
<dbReference type="PROSITE" id="PS50192">
    <property type="entry name" value="T_SNARE"/>
    <property type="match status" value="1"/>
</dbReference>
<dbReference type="SUPFAM" id="SSF47661">
    <property type="entry name" value="t-snare proteins"/>
    <property type="match status" value="1"/>
</dbReference>
<dbReference type="Proteomes" id="UP000770717">
    <property type="component" value="Unassembled WGS sequence"/>
</dbReference>
<dbReference type="InterPro" id="IPR045242">
    <property type="entry name" value="Syntaxin"/>
</dbReference>
<comment type="caution">
    <text evidence="5">The sequence shown here is derived from an EMBL/GenBank/DDBJ whole genome shotgun (WGS) entry which is preliminary data.</text>
</comment>
<dbReference type="PROSITE" id="PS00914">
    <property type="entry name" value="SYNTAXIN"/>
    <property type="match status" value="1"/>
</dbReference>
<gene>
    <name evidence="5" type="ORF">GDO78_013955</name>
</gene>
<dbReference type="GO" id="GO:0031201">
    <property type="term" value="C:SNARE complex"/>
    <property type="evidence" value="ECO:0007669"/>
    <property type="project" value="TreeGrafter"/>
</dbReference>
<evidence type="ECO:0000256" key="2">
    <source>
        <dbReference type="ARBA" id="ARBA00023054"/>
    </source>
</evidence>
<keyword evidence="3" id="KW-1133">Transmembrane helix</keyword>
<dbReference type="GO" id="GO:0006906">
    <property type="term" value="P:vesicle fusion"/>
    <property type="evidence" value="ECO:0007669"/>
    <property type="project" value="TreeGrafter"/>
</dbReference>
<evidence type="ECO:0000313" key="5">
    <source>
        <dbReference type="EMBL" id="KAG9467972.1"/>
    </source>
</evidence>
<dbReference type="EMBL" id="WNTK01001098">
    <property type="protein sequence ID" value="KAG9467972.1"/>
    <property type="molecule type" value="Genomic_DNA"/>
</dbReference>
<evidence type="ECO:0000313" key="6">
    <source>
        <dbReference type="Proteomes" id="UP000770717"/>
    </source>
</evidence>
<feature type="domain" description="T-SNARE coiled-coil homology" evidence="4">
    <location>
        <begin position="36"/>
        <end position="98"/>
    </location>
</feature>
<dbReference type="InterPro" id="IPR010989">
    <property type="entry name" value="SNARE"/>
</dbReference>
<evidence type="ECO:0000256" key="3">
    <source>
        <dbReference type="SAM" id="Phobius"/>
    </source>
</evidence>
<proteinExistence type="inferred from homology"/>
<evidence type="ECO:0000259" key="4">
    <source>
        <dbReference type="PROSITE" id="PS50192"/>
    </source>
</evidence>
<dbReference type="OrthoDB" id="10255013at2759"/>
<dbReference type="InterPro" id="IPR006012">
    <property type="entry name" value="Syntaxin/epimorphin_CS"/>
</dbReference>
<sequence length="133" mass="15079">GSNVTDEQFDEMLESGQTDVFTCNILKDTQITKQALNEIETRHEEILKLERSIVELHDMFTYLAMEVEAQGETIDSIEKNILHSTDYVERAKKQLEQAVDNRTKARKKKIYIAICVVVLLIIIAIIIGVSIAG</sequence>
<dbReference type="GO" id="GO:0006886">
    <property type="term" value="P:intracellular protein transport"/>
    <property type="evidence" value="ECO:0007669"/>
    <property type="project" value="InterPro"/>
</dbReference>
<dbReference type="Gene3D" id="1.20.5.110">
    <property type="match status" value="1"/>
</dbReference>